<evidence type="ECO:0000313" key="1">
    <source>
        <dbReference type="EMBL" id="PXV70616.1"/>
    </source>
</evidence>
<name>A0A318EJ21_9GAMM</name>
<dbReference type="Pfam" id="PF10118">
    <property type="entry name" value="Metal_hydrol"/>
    <property type="match status" value="1"/>
</dbReference>
<sequence>MRPSDQPSRMPLPRAVPFEFPDDIDPAWIPGQPELSAMFNGASLTMPYLEPFLIRTMREAIQRLDDPAILEEGRAFNTQEQFHYQAHRRFNEIIKAKGYPELAEVEDAMKASYQRLSRRSLQVRMAYTAGFESMTLGVTKWLIGHRVALFAGADARVVSFVLWHMVEETEHKCVAYDVYQALFGSSPRAWWYRMIGVAHGSIDVIRWSMRGYKVILRKNGLWGKLRSRLRLARELARASVHIIPFLLHAMLPGHSPRREHDPQWVLDWMSAYAEAPEGFVPLVDTRDPSMPVPFAATAIRAGVPA</sequence>
<dbReference type="PANTHER" id="PTHR39456:SF1">
    <property type="entry name" value="METAL-DEPENDENT HYDROLASE"/>
    <property type="match status" value="1"/>
</dbReference>
<comment type="caution">
    <text evidence="1">The sequence shown here is derived from an EMBL/GenBank/DDBJ whole genome shotgun (WGS) entry which is preliminary data.</text>
</comment>
<dbReference type="EMBL" id="QICN01000002">
    <property type="protein sequence ID" value="PXV70616.1"/>
    <property type="molecule type" value="Genomic_DNA"/>
</dbReference>
<organism evidence="1 2">
    <name type="scientific">Sinimarinibacterium flocculans</name>
    <dbReference type="NCBI Taxonomy" id="985250"/>
    <lineage>
        <taxon>Bacteria</taxon>
        <taxon>Pseudomonadati</taxon>
        <taxon>Pseudomonadota</taxon>
        <taxon>Gammaproteobacteria</taxon>
        <taxon>Nevskiales</taxon>
        <taxon>Nevskiaceae</taxon>
        <taxon>Sinimarinibacterium</taxon>
    </lineage>
</organism>
<dbReference type="InterPro" id="IPR016516">
    <property type="entry name" value="UCP07580"/>
</dbReference>
<dbReference type="PANTHER" id="PTHR39456">
    <property type="entry name" value="METAL-DEPENDENT HYDROLASE"/>
    <property type="match status" value="1"/>
</dbReference>
<accession>A0A318EJ21</accession>
<keyword evidence="2" id="KW-1185">Reference proteome</keyword>
<dbReference type="Proteomes" id="UP000248330">
    <property type="component" value="Unassembled WGS sequence"/>
</dbReference>
<reference evidence="1 2" key="1">
    <citation type="submission" date="2018-04" db="EMBL/GenBank/DDBJ databases">
        <title>Genomic Encyclopedia of Type Strains, Phase IV (KMG-IV): sequencing the most valuable type-strain genomes for metagenomic binning, comparative biology and taxonomic classification.</title>
        <authorList>
            <person name="Goeker M."/>
        </authorList>
    </citation>
    <scope>NUCLEOTIDE SEQUENCE [LARGE SCALE GENOMIC DNA]</scope>
    <source>
        <strain evidence="1 2">DSM 104150</strain>
    </source>
</reference>
<protein>
    <recommendedName>
        <fullName evidence="3">Metal-dependent hydrolase</fullName>
    </recommendedName>
</protein>
<dbReference type="AlphaFoldDB" id="A0A318EJ21"/>
<proteinExistence type="predicted"/>
<evidence type="ECO:0008006" key="3">
    <source>
        <dbReference type="Google" id="ProtNLM"/>
    </source>
</evidence>
<dbReference type="OrthoDB" id="4760165at2"/>
<evidence type="ECO:0000313" key="2">
    <source>
        <dbReference type="Proteomes" id="UP000248330"/>
    </source>
</evidence>
<gene>
    <name evidence="1" type="ORF">C8D93_102475</name>
</gene>